<name>A0A6N1NPB0_9VIRU</name>
<evidence type="ECO:0000256" key="6">
    <source>
        <dbReference type="ARBA" id="ARBA00022840"/>
    </source>
</evidence>
<evidence type="ECO:0000256" key="9">
    <source>
        <dbReference type="ARBA" id="ARBA00025732"/>
    </source>
</evidence>
<feature type="domain" description="Putative poly(A) polymerase catalytic subunit C-terminal mimivirus" evidence="14">
    <location>
        <begin position="221"/>
        <end position="494"/>
    </location>
</feature>
<dbReference type="EC" id="2.7.7.19" evidence="2"/>
<evidence type="ECO:0000313" key="15">
    <source>
        <dbReference type="EMBL" id="QKU33868.1"/>
    </source>
</evidence>
<dbReference type="InterPro" id="IPR037265">
    <property type="entry name" value="PolyA_pol_cat_sf"/>
</dbReference>
<organism evidence="15">
    <name type="scientific">Tupanvirus deep ocean</name>
    <dbReference type="NCBI Taxonomy" id="2126984"/>
    <lineage>
        <taxon>Viruses</taxon>
        <taxon>Varidnaviria</taxon>
        <taxon>Bamfordvirae</taxon>
        <taxon>Nucleocytoviricota</taxon>
        <taxon>Megaviricetes</taxon>
        <taxon>Imitervirales</taxon>
        <taxon>Mimiviridae</taxon>
        <taxon>Megamimivirinae</taxon>
        <taxon>Tupanvirus</taxon>
        <taxon>Tupanvirus altamarinense</taxon>
    </lineage>
</organism>
<dbReference type="InterPro" id="IPR049463">
    <property type="entry name" value="APMV_polyA_pol_cat_2nd"/>
</dbReference>
<sequence>MDDSKTRKPVFQDYYTDEDYDDVMTQLPEIIKAAVKKAGDLLEPTVQEKKEVMEIIKDYIRMKGRKVYGGTAINEAIKEKNPDDAIYDDYTFSDIEFYSPTPVVDLVELTNLLYEKKYKYVVGSEAQHEGTYSVYVNFQLYCDISYVPTRVFNGIKTIIIDGINYVDPHFILIDQFRIMNQPLTAAEQRWEKTFKRMFKLLKYYPLEYFDKPIRIDKPTDEINSYITKIKNDFMSIKEVQESCLICGFDAYNFFIRHAIQDRTVEQMSRTTYGSNKLSNFVTNVPYLELVSVRYRDTVERLYNFLKENVVNPKELGLEEYFPLFQFTGYSVFITYRGTPIVRIYEADGFCVPNIKTTRGYMYVTYQYILMFMLISKFRAHLDKNREMYFNYGIAVSNLVTARNHFLNKRELGVINDTVFSEFRIPCVGTTVNYTRVSRLRGLERYKQGKAPFRYSPEQFFSQSQESQAKFDPSKHFFKNTSGNKILNPKNLMFRLDENGNFSQDFEKQNATTEDNTEQERIKTDKNTENTEDIVTDSISSQSNDIASDIDTITSDMSYDPELGY</sequence>
<dbReference type="GO" id="GO:0006397">
    <property type="term" value="P:mRNA processing"/>
    <property type="evidence" value="ECO:0007669"/>
    <property type="project" value="UniProtKB-KW"/>
</dbReference>
<evidence type="ECO:0000256" key="4">
    <source>
        <dbReference type="ARBA" id="ARBA00022679"/>
    </source>
</evidence>
<keyword evidence="5" id="KW-0547">Nucleotide-binding</keyword>
<evidence type="ECO:0000256" key="2">
    <source>
        <dbReference type="ARBA" id="ARBA00012388"/>
    </source>
</evidence>
<evidence type="ECO:0000259" key="13">
    <source>
        <dbReference type="Pfam" id="PF19244"/>
    </source>
</evidence>
<keyword evidence="3" id="KW-0507">mRNA processing</keyword>
<evidence type="ECO:0000256" key="11">
    <source>
        <dbReference type="ARBA" id="ARBA00048830"/>
    </source>
</evidence>
<dbReference type="Pfam" id="PF19244">
    <property type="entry name" value="Poly_A_pol_cat"/>
    <property type="match status" value="1"/>
</dbReference>
<dbReference type="GO" id="GO:0005524">
    <property type="term" value="F:ATP binding"/>
    <property type="evidence" value="ECO:0007669"/>
    <property type="project" value="UniProtKB-KW"/>
</dbReference>
<dbReference type="SUPFAM" id="SSF160957">
    <property type="entry name" value="Poly(A) polymerase catalytic subunit-like"/>
    <property type="match status" value="1"/>
</dbReference>
<dbReference type="KEGG" id="vg:80517168"/>
<dbReference type="CDD" id="cd20920">
    <property type="entry name" value="polyA_pol_Mimi"/>
    <property type="match status" value="1"/>
</dbReference>
<accession>A0A6N1NPB0</accession>
<dbReference type="GO" id="GO:1990817">
    <property type="term" value="F:poly(A) RNA polymerase activity"/>
    <property type="evidence" value="ECO:0007669"/>
    <property type="project" value="UniProtKB-EC"/>
</dbReference>
<evidence type="ECO:0000256" key="8">
    <source>
        <dbReference type="ARBA" id="ARBA00023163"/>
    </source>
</evidence>
<dbReference type="Pfam" id="PF21649">
    <property type="entry name" value="APMV_polyA_pol_cat_2nd"/>
    <property type="match status" value="1"/>
</dbReference>
<feature type="domain" description="Poly(A) polymerase catalytic subunit" evidence="13">
    <location>
        <begin position="54"/>
        <end position="184"/>
    </location>
</feature>
<feature type="region of interest" description="Disordered" evidence="12">
    <location>
        <begin position="506"/>
        <end position="546"/>
    </location>
</feature>
<dbReference type="InterPro" id="IPR045355">
    <property type="entry name" value="PolyA_pol_cat_su"/>
</dbReference>
<evidence type="ECO:0000256" key="12">
    <source>
        <dbReference type="SAM" id="MobiDB-lite"/>
    </source>
</evidence>
<comment type="similarity">
    <text evidence="9">Belongs to the poxviridae poly(A) polymerase catalytic subunit family. Highly divergent.</text>
</comment>
<keyword evidence="8" id="KW-0804">Transcription</keyword>
<dbReference type="EMBL" id="MF405918">
    <property type="protein sequence ID" value="QKU33868.1"/>
    <property type="molecule type" value="Genomic_DNA"/>
</dbReference>
<reference evidence="15" key="1">
    <citation type="submission" date="2017-06" db="EMBL/GenBank/DDBJ databases">
        <authorList>
            <person name="Assis F.L."/>
            <person name="Abrahao J.S."/>
            <person name="Silva L."/>
            <person name="Khalil J.B."/>
            <person name="Rodrigues R."/>
            <person name="Silva L.S."/>
            <person name="Boratto P."/>
            <person name="Andrade M."/>
            <person name="Kroon E.G."/>
            <person name="Ribeiro B."/>
            <person name="Bergier I."/>
            <person name="Seligmann H."/>
            <person name="Ghigo E."/>
            <person name="Colson P."/>
            <person name="Levasseur A."/>
            <person name="Raoult D."/>
            <person name="Scola B.L."/>
        </authorList>
    </citation>
    <scope>NUCLEOTIDE SEQUENCE</scope>
    <source>
        <strain evidence="15">Deep ocean</strain>
    </source>
</reference>
<comment type="subcellular location">
    <subcellularLocation>
        <location evidence="1">Virion</location>
    </subcellularLocation>
</comment>
<keyword evidence="6" id="KW-0067">ATP-binding</keyword>
<comment type="catalytic activity">
    <reaction evidence="11">
        <text>RNA(n) + ATP = RNA(n)-3'-adenine ribonucleotide + diphosphate</text>
        <dbReference type="Rhea" id="RHEA:11332"/>
        <dbReference type="Rhea" id="RHEA-COMP:14527"/>
        <dbReference type="Rhea" id="RHEA-COMP:17347"/>
        <dbReference type="ChEBI" id="CHEBI:30616"/>
        <dbReference type="ChEBI" id="CHEBI:33019"/>
        <dbReference type="ChEBI" id="CHEBI:140395"/>
        <dbReference type="ChEBI" id="CHEBI:173115"/>
        <dbReference type="EC" id="2.7.7.19"/>
    </reaction>
</comment>
<protein>
    <recommendedName>
        <fullName evidence="10">Putative poly(A) polymerase catalytic subunit</fullName>
        <ecNumber evidence="2">2.7.7.19</ecNumber>
    </recommendedName>
</protein>
<evidence type="ECO:0000259" key="14">
    <source>
        <dbReference type="Pfam" id="PF21649"/>
    </source>
</evidence>
<dbReference type="GeneID" id="80517168"/>
<evidence type="ECO:0000256" key="5">
    <source>
        <dbReference type="ARBA" id="ARBA00022741"/>
    </source>
</evidence>
<feature type="compositionally biased region" description="Basic and acidic residues" evidence="12">
    <location>
        <begin position="517"/>
        <end position="528"/>
    </location>
</feature>
<keyword evidence="4" id="KW-0808">Transferase</keyword>
<evidence type="ECO:0000256" key="3">
    <source>
        <dbReference type="ARBA" id="ARBA00022664"/>
    </source>
</evidence>
<dbReference type="GO" id="GO:0044423">
    <property type="term" value="C:virion component"/>
    <property type="evidence" value="ECO:0007669"/>
    <property type="project" value="UniProtKB-KW"/>
</dbReference>
<keyword evidence="7" id="KW-0946">Virion</keyword>
<dbReference type="RefSeq" id="YP_010780477.1">
    <property type="nucleotide sequence ID" value="NC_075038.1"/>
</dbReference>
<evidence type="ECO:0000256" key="1">
    <source>
        <dbReference type="ARBA" id="ARBA00004328"/>
    </source>
</evidence>
<evidence type="ECO:0000256" key="10">
    <source>
        <dbReference type="ARBA" id="ARBA00026159"/>
    </source>
</evidence>
<reference evidence="15" key="2">
    <citation type="journal article" date="2018" name="Nat. Commun.">
        <title>Tailed giant Tupanvirus possesses the most complete translational apparatus of the known virosphere.</title>
        <authorList>
            <person name="Abrahao J."/>
            <person name="Silva L."/>
            <person name="Silva L.S."/>
            <person name="Khalil J.Y.B."/>
            <person name="Rodrigues R."/>
            <person name="Arantes T."/>
            <person name="Assis F."/>
            <person name="Boratto P."/>
            <person name="Andrade M."/>
            <person name="Kroon E.G."/>
            <person name="Ribeiro B."/>
            <person name="Bergier I."/>
            <person name="Seligmann H."/>
            <person name="Ghigo E."/>
            <person name="Colson P."/>
            <person name="Levasseur A."/>
            <person name="Kroemer G."/>
            <person name="Raoult D."/>
            <person name="La Scola B."/>
        </authorList>
    </citation>
    <scope>NUCLEOTIDE SEQUENCE [LARGE SCALE GENOMIC DNA]</scope>
    <source>
        <strain evidence="15">Deep ocean</strain>
    </source>
</reference>
<evidence type="ECO:0000256" key="7">
    <source>
        <dbReference type="ARBA" id="ARBA00022844"/>
    </source>
</evidence>
<proteinExistence type="inferred from homology"/>